<keyword evidence="3" id="KW-0812">Transmembrane</keyword>
<dbReference type="Proteomes" id="UP000318582">
    <property type="component" value="Unassembled WGS sequence"/>
</dbReference>
<protein>
    <recommendedName>
        <fullName evidence="4">J domain-containing protein</fullName>
    </recommendedName>
</protein>
<dbReference type="EMBL" id="QEAQ01000072">
    <property type="protein sequence ID" value="TPX56520.1"/>
    <property type="molecule type" value="Genomic_DNA"/>
</dbReference>
<feature type="domain" description="J" evidence="4">
    <location>
        <begin position="79"/>
        <end position="144"/>
    </location>
</feature>
<dbReference type="Pfam" id="PF00226">
    <property type="entry name" value="DnaJ"/>
    <property type="match status" value="1"/>
</dbReference>
<dbReference type="PANTHER" id="PTHR44145:SF3">
    <property type="entry name" value="DNAJ HOMOLOG SUBFAMILY A MEMBER 3, MITOCHONDRIAL"/>
    <property type="match status" value="1"/>
</dbReference>
<keyword evidence="3" id="KW-0472">Membrane</keyword>
<evidence type="ECO:0000259" key="4">
    <source>
        <dbReference type="PROSITE" id="PS50076"/>
    </source>
</evidence>
<keyword evidence="1" id="KW-0143">Chaperone</keyword>
<evidence type="ECO:0000256" key="1">
    <source>
        <dbReference type="ARBA" id="ARBA00023186"/>
    </source>
</evidence>
<dbReference type="SUPFAM" id="SSF46565">
    <property type="entry name" value="Chaperone J-domain"/>
    <property type="match status" value="1"/>
</dbReference>
<organism evidence="5 6">
    <name type="scientific">Powellomyces hirtus</name>
    <dbReference type="NCBI Taxonomy" id="109895"/>
    <lineage>
        <taxon>Eukaryota</taxon>
        <taxon>Fungi</taxon>
        <taxon>Fungi incertae sedis</taxon>
        <taxon>Chytridiomycota</taxon>
        <taxon>Chytridiomycota incertae sedis</taxon>
        <taxon>Chytridiomycetes</taxon>
        <taxon>Spizellomycetales</taxon>
        <taxon>Powellomycetaceae</taxon>
        <taxon>Powellomyces</taxon>
    </lineage>
</organism>
<evidence type="ECO:0000256" key="3">
    <source>
        <dbReference type="SAM" id="Phobius"/>
    </source>
</evidence>
<dbReference type="InterPro" id="IPR051938">
    <property type="entry name" value="Apopto_cytoskel_mod"/>
</dbReference>
<dbReference type="PRINTS" id="PR00625">
    <property type="entry name" value="JDOMAIN"/>
</dbReference>
<gene>
    <name evidence="5" type="ORF">PhCBS80983_g04474</name>
</gene>
<dbReference type="PROSITE" id="PS50076">
    <property type="entry name" value="DNAJ_2"/>
    <property type="match status" value="1"/>
</dbReference>
<sequence length="308" mass="35479">MPPPQPPLARFRNITPLLRQPPSCSFRNSFLFTNQTRTIPLLISLNHISPTLPSSLPTPLPHGTRAFSTTASLRSPQRDHYKTLGVKSTATKKELKAQFYKLSKKYHPDKNPGDSEAHSKFVEINDSYTVLSDVAQRRQHDQYLRSQTPSSSSSPHHPQQRPPRPKNYTTRDPLRPEDWILYRRRNMNNSTTSSPGFDHESHQNEHYGAAADAAEKREQSRQSRLFKTLYYQKLQEAQRIEQKMMMTAAVFGLSIFFIFHSGLIQMIWMDDDDFDHVVEGYRVVGQQEAERENLVPSISSPVIYENVD</sequence>
<feature type="region of interest" description="Disordered" evidence="2">
    <location>
        <begin position="140"/>
        <end position="174"/>
    </location>
</feature>
<comment type="caution">
    <text evidence="5">The sequence shown here is derived from an EMBL/GenBank/DDBJ whole genome shotgun (WGS) entry which is preliminary data.</text>
</comment>
<dbReference type="SMART" id="SM00271">
    <property type="entry name" value="DnaJ"/>
    <property type="match status" value="1"/>
</dbReference>
<dbReference type="AlphaFoldDB" id="A0A507E0F9"/>
<dbReference type="STRING" id="109895.A0A507E0F9"/>
<keyword evidence="3" id="KW-1133">Transmembrane helix</keyword>
<dbReference type="Gene3D" id="1.10.287.110">
    <property type="entry name" value="DnaJ domain"/>
    <property type="match status" value="1"/>
</dbReference>
<feature type="compositionally biased region" description="Low complexity" evidence="2">
    <location>
        <begin position="145"/>
        <end position="157"/>
    </location>
</feature>
<feature type="region of interest" description="Disordered" evidence="2">
    <location>
        <begin position="190"/>
        <end position="218"/>
    </location>
</feature>
<evidence type="ECO:0000256" key="2">
    <source>
        <dbReference type="SAM" id="MobiDB-lite"/>
    </source>
</evidence>
<feature type="transmembrane region" description="Helical" evidence="3">
    <location>
        <begin position="248"/>
        <end position="268"/>
    </location>
</feature>
<keyword evidence="6" id="KW-1185">Reference proteome</keyword>
<dbReference type="PANTHER" id="PTHR44145">
    <property type="entry name" value="DNAJ HOMOLOG SUBFAMILY A MEMBER 3, MITOCHONDRIAL"/>
    <property type="match status" value="1"/>
</dbReference>
<name>A0A507E0F9_9FUNG</name>
<evidence type="ECO:0000313" key="5">
    <source>
        <dbReference type="EMBL" id="TPX56520.1"/>
    </source>
</evidence>
<dbReference type="CDD" id="cd06257">
    <property type="entry name" value="DnaJ"/>
    <property type="match status" value="1"/>
</dbReference>
<evidence type="ECO:0000313" key="6">
    <source>
        <dbReference type="Proteomes" id="UP000318582"/>
    </source>
</evidence>
<dbReference type="InterPro" id="IPR036869">
    <property type="entry name" value="J_dom_sf"/>
</dbReference>
<dbReference type="InterPro" id="IPR001623">
    <property type="entry name" value="DnaJ_domain"/>
</dbReference>
<accession>A0A507E0F9</accession>
<proteinExistence type="predicted"/>
<reference evidence="5 6" key="1">
    <citation type="journal article" date="2019" name="Sci. Rep.">
        <title>Comparative genomics of chytrid fungi reveal insights into the obligate biotrophic and pathogenic lifestyle of Synchytrium endobioticum.</title>
        <authorList>
            <person name="van de Vossenberg B.T.L.H."/>
            <person name="Warris S."/>
            <person name="Nguyen H.D.T."/>
            <person name="van Gent-Pelzer M.P.E."/>
            <person name="Joly D.L."/>
            <person name="van de Geest H.C."/>
            <person name="Bonants P.J.M."/>
            <person name="Smith D.S."/>
            <person name="Levesque C.A."/>
            <person name="van der Lee T.A.J."/>
        </authorList>
    </citation>
    <scope>NUCLEOTIDE SEQUENCE [LARGE SCALE GENOMIC DNA]</scope>
    <source>
        <strain evidence="5 6">CBS 809.83</strain>
    </source>
</reference>